<feature type="transmembrane region" description="Helical" evidence="7">
    <location>
        <begin position="25"/>
        <end position="45"/>
    </location>
</feature>
<feature type="transmembrane region" description="Helical" evidence="7">
    <location>
        <begin position="258"/>
        <end position="275"/>
    </location>
</feature>
<dbReference type="Gene3D" id="1.10.3470.10">
    <property type="entry name" value="ABC transporter involved in vitamin B12 uptake, BtuC"/>
    <property type="match status" value="1"/>
</dbReference>
<protein>
    <submittedName>
        <fullName evidence="8">High-affinity zinc uptake system membrane protein ZnuB</fullName>
    </submittedName>
</protein>
<organism evidence="8 9">
    <name type="scientific">Mycolicibacterium vanbaalenii</name>
    <name type="common">Mycobacterium vanbaalenii</name>
    <dbReference type="NCBI Taxonomy" id="110539"/>
    <lineage>
        <taxon>Bacteria</taxon>
        <taxon>Bacillati</taxon>
        <taxon>Actinomycetota</taxon>
        <taxon>Actinomycetes</taxon>
        <taxon>Mycobacteriales</taxon>
        <taxon>Mycobacteriaceae</taxon>
        <taxon>Mycolicibacterium</taxon>
    </lineage>
</organism>
<evidence type="ECO:0000256" key="3">
    <source>
        <dbReference type="ARBA" id="ARBA00022692"/>
    </source>
</evidence>
<dbReference type="PANTHER" id="PTHR30477:SF0">
    <property type="entry name" value="METAL TRANSPORT SYSTEM MEMBRANE PROTEIN TM_0125-RELATED"/>
    <property type="match status" value="1"/>
</dbReference>
<keyword evidence="3 6" id="KW-0812">Transmembrane</keyword>
<evidence type="ECO:0000256" key="2">
    <source>
        <dbReference type="ARBA" id="ARBA00008034"/>
    </source>
</evidence>
<feature type="transmembrane region" description="Helical" evidence="7">
    <location>
        <begin position="232"/>
        <end position="252"/>
    </location>
</feature>
<dbReference type="InterPro" id="IPR037294">
    <property type="entry name" value="ABC_BtuC-like"/>
</dbReference>
<evidence type="ECO:0000256" key="5">
    <source>
        <dbReference type="ARBA" id="ARBA00023136"/>
    </source>
</evidence>
<dbReference type="Pfam" id="PF00950">
    <property type="entry name" value="ABC-3"/>
    <property type="match status" value="1"/>
</dbReference>
<gene>
    <name evidence="8" type="primary">znuB</name>
    <name evidence="8" type="ORF">AELLOGFF_00289</name>
</gene>
<dbReference type="GO" id="GO:0055085">
    <property type="term" value="P:transmembrane transport"/>
    <property type="evidence" value="ECO:0007669"/>
    <property type="project" value="InterPro"/>
</dbReference>
<proteinExistence type="inferred from homology"/>
<dbReference type="RefSeq" id="WP_159228635.1">
    <property type="nucleotide sequence ID" value="NZ_CACSIP010000001.1"/>
</dbReference>
<evidence type="ECO:0000313" key="8">
    <source>
        <dbReference type="EMBL" id="CAA0080871.1"/>
    </source>
</evidence>
<dbReference type="OrthoDB" id="2375762at2"/>
<dbReference type="SUPFAM" id="SSF81345">
    <property type="entry name" value="ABC transporter involved in vitamin B12 uptake, BtuC"/>
    <property type="match status" value="1"/>
</dbReference>
<name>A0A5S9MW05_MYCVN</name>
<feature type="transmembrane region" description="Helical" evidence="7">
    <location>
        <begin position="207"/>
        <end position="225"/>
    </location>
</feature>
<dbReference type="EMBL" id="CACSIP010000001">
    <property type="protein sequence ID" value="CAA0080871.1"/>
    <property type="molecule type" value="Genomic_DNA"/>
</dbReference>
<evidence type="ECO:0000313" key="9">
    <source>
        <dbReference type="Proteomes" id="UP000430146"/>
    </source>
</evidence>
<reference evidence="8 9" key="1">
    <citation type="submission" date="2019-11" db="EMBL/GenBank/DDBJ databases">
        <authorList>
            <person name="Holert J."/>
        </authorList>
    </citation>
    <scope>NUCLEOTIDE SEQUENCE [LARGE SCALE GENOMIC DNA]</scope>
    <source>
        <strain evidence="8">BC8_1</strain>
    </source>
</reference>
<dbReference type="InterPro" id="IPR001626">
    <property type="entry name" value="ABC_TroCD"/>
</dbReference>
<evidence type="ECO:0000256" key="7">
    <source>
        <dbReference type="SAM" id="Phobius"/>
    </source>
</evidence>
<evidence type="ECO:0000256" key="1">
    <source>
        <dbReference type="ARBA" id="ARBA00004141"/>
    </source>
</evidence>
<evidence type="ECO:0000256" key="6">
    <source>
        <dbReference type="RuleBase" id="RU003943"/>
    </source>
</evidence>
<dbReference type="GO" id="GO:0043190">
    <property type="term" value="C:ATP-binding cassette (ABC) transporter complex"/>
    <property type="evidence" value="ECO:0007669"/>
    <property type="project" value="InterPro"/>
</dbReference>
<comment type="similarity">
    <text evidence="2 6">Belongs to the ABC-3 integral membrane protein family.</text>
</comment>
<sequence length="314" mass="32490">MTQTIVAMGYQDNWMQILSSSFMRNAWLGGTIVALAAGLMGYFIIVRNSSFAAHALAHIGLPGATGAVLLGVPAAVGLGVFCVGGALVIGALGKRATDRDVATGTVLAFATGLGLFFNSLATRNSSTLTNVLFGNLLAITTNQLLGFLGLLVVLTACIAFIYRPLLFTSVNSQVAEAKGVPVRGLSIVFMVLLGITVTMAVQAVGTLLLFALVVTPAAAALIVTARPILAMAVSAAIGLVSVWLGLTVSAMFNLPPSFVIVTIACGVWLVVWAGSRVPRRRARSSAQSRRSTNVNVHVQESDAAAARDPGLPGR</sequence>
<dbReference type="PANTHER" id="PTHR30477">
    <property type="entry name" value="ABC-TRANSPORTER METAL-BINDING PROTEIN"/>
    <property type="match status" value="1"/>
</dbReference>
<accession>A0A5S9MW05</accession>
<feature type="transmembrane region" description="Helical" evidence="7">
    <location>
        <begin position="101"/>
        <end position="121"/>
    </location>
</feature>
<keyword evidence="6" id="KW-0813">Transport</keyword>
<keyword evidence="5 7" id="KW-0472">Membrane</keyword>
<comment type="subcellular location">
    <subcellularLocation>
        <location evidence="6">Cell membrane</location>
        <topology evidence="6">Multi-pass membrane protein</topology>
    </subcellularLocation>
    <subcellularLocation>
        <location evidence="1">Membrane</location>
        <topology evidence="1">Multi-pass membrane protein</topology>
    </subcellularLocation>
</comment>
<dbReference type="Proteomes" id="UP000430146">
    <property type="component" value="Unassembled WGS sequence"/>
</dbReference>
<keyword evidence="9" id="KW-1185">Reference proteome</keyword>
<keyword evidence="4 7" id="KW-1133">Transmembrane helix</keyword>
<evidence type="ECO:0000256" key="4">
    <source>
        <dbReference type="ARBA" id="ARBA00022989"/>
    </source>
</evidence>
<feature type="transmembrane region" description="Helical" evidence="7">
    <location>
        <begin position="182"/>
        <end position="201"/>
    </location>
</feature>
<feature type="transmembrane region" description="Helical" evidence="7">
    <location>
        <begin position="65"/>
        <end position="89"/>
    </location>
</feature>
<feature type="transmembrane region" description="Helical" evidence="7">
    <location>
        <begin position="141"/>
        <end position="162"/>
    </location>
</feature>
<dbReference type="AlphaFoldDB" id="A0A5S9MW05"/>